<dbReference type="InterPro" id="IPR028883">
    <property type="entry name" value="tRNA_aden_deaminase"/>
</dbReference>
<evidence type="ECO:0000256" key="6">
    <source>
        <dbReference type="ARBA" id="ARBA00022801"/>
    </source>
</evidence>
<dbReference type="CDD" id="cd01285">
    <property type="entry name" value="nucleoside_deaminase"/>
    <property type="match status" value="1"/>
</dbReference>
<feature type="region of interest" description="Disordered" evidence="9">
    <location>
        <begin position="1037"/>
        <end position="1057"/>
    </location>
</feature>
<feature type="region of interest" description="Disordered" evidence="9">
    <location>
        <begin position="125"/>
        <end position="155"/>
    </location>
</feature>
<keyword evidence="7" id="KW-0862">Zinc</keyword>
<feature type="compositionally biased region" description="Basic and acidic residues" evidence="9">
    <location>
        <begin position="579"/>
        <end position="588"/>
    </location>
</feature>
<dbReference type="EC" id="3.5.4.33" evidence="3"/>
<evidence type="ECO:0000256" key="3">
    <source>
        <dbReference type="ARBA" id="ARBA00012740"/>
    </source>
</evidence>
<dbReference type="FunFam" id="3.40.140.10:FF:000005">
    <property type="entry name" value="tRNA-specific adenosine deaminase"/>
    <property type="match status" value="1"/>
</dbReference>
<comment type="caution">
    <text evidence="11">The sequence shown here is derived from an EMBL/GenBank/DDBJ whole genome shotgun (WGS) entry which is preliminary data.</text>
</comment>
<dbReference type="SUPFAM" id="SSF53927">
    <property type="entry name" value="Cytidine deaminase-like"/>
    <property type="match status" value="1"/>
</dbReference>
<evidence type="ECO:0000256" key="5">
    <source>
        <dbReference type="ARBA" id="ARBA00022723"/>
    </source>
</evidence>
<dbReference type="AlphaFoldDB" id="A0A9Q1KSS2"/>
<feature type="region of interest" description="Disordered" evidence="9">
    <location>
        <begin position="283"/>
        <end position="321"/>
    </location>
</feature>
<comment type="subunit">
    <text evidence="2">Homodimer.</text>
</comment>
<comment type="catalytic activity">
    <reaction evidence="8">
        <text>adenosine(34) in tRNA + H2O + H(+) = inosine(34) in tRNA + NH4(+)</text>
        <dbReference type="Rhea" id="RHEA:43168"/>
        <dbReference type="Rhea" id="RHEA-COMP:10373"/>
        <dbReference type="Rhea" id="RHEA-COMP:10374"/>
        <dbReference type="ChEBI" id="CHEBI:15377"/>
        <dbReference type="ChEBI" id="CHEBI:15378"/>
        <dbReference type="ChEBI" id="CHEBI:28938"/>
        <dbReference type="ChEBI" id="CHEBI:74411"/>
        <dbReference type="ChEBI" id="CHEBI:82852"/>
        <dbReference type="EC" id="3.5.4.33"/>
    </reaction>
</comment>
<proteinExistence type="inferred from homology"/>
<dbReference type="EMBL" id="JAKOGI010000031">
    <property type="protein sequence ID" value="KAJ8448203.1"/>
    <property type="molecule type" value="Genomic_DNA"/>
</dbReference>
<keyword evidence="5" id="KW-0479">Metal-binding</keyword>
<feature type="compositionally biased region" description="Basic and acidic residues" evidence="9">
    <location>
        <begin position="125"/>
        <end position="135"/>
    </location>
</feature>
<evidence type="ECO:0000256" key="2">
    <source>
        <dbReference type="ARBA" id="ARBA00011738"/>
    </source>
</evidence>
<dbReference type="GO" id="GO:0052717">
    <property type="term" value="F:tRNA-specific adenosine-34 deaminase activity"/>
    <property type="evidence" value="ECO:0007669"/>
    <property type="project" value="UniProtKB-EC"/>
</dbReference>
<dbReference type="HAMAP" id="MF_00972">
    <property type="entry name" value="tRNA_aden_deaminase"/>
    <property type="match status" value="1"/>
</dbReference>
<dbReference type="GO" id="GO:0046872">
    <property type="term" value="F:metal ion binding"/>
    <property type="evidence" value="ECO:0007669"/>
    <property type="project" value="UniProtKB-KW"/>
</dbReference>
<feature type="region of interest" description="Disordered" evidence="9">
    <location>
        <begin position="345"/>
        <end position="364"/>
    </location>
</feature>
<evidence type="ECO:0000259" key="10">
    <source>
        <dbReference type="PROSITE" id="PS51747"/>
    </source>
</evidence>
<feature type="region of interest" description="Disordered" evidence="9">
    <location>
        <begin position="1"/>
        <end position="23"/>
    </location>
</feature>
<reference evidence="11" key="1">
    <citation type="submission" date="2022-04" db="EMBL/GenBank/DDBJ databases">
        <title>Carnegiea gigantea Genome sequencing and assembly v2.</title>
        <authorList>
            <person name="Copetti D."/>
            <person name="Sanderson M.J."/>
            <person name="Burquez A."/>
            <person name="Wojciechowski M.F."/>
        </authorList>
    </citation>
    <scope>NUCLEOTIDE SEQUENCE</scope>
    <source>
        <strain evidence="11">SGP5-SGP5p</strain>
        <tissue evidence="11">Aerial part</tissue>
    </source>
</reference>
<feature type="compositionally biased region" description="Low complexity" evidence="9">
    <location>
        <begin position="137"/>
        <end position="147"/>
    </location>
</feature>
<dbReference type="PANTHER" id="PTHR11079">
    <property type="entry name" value="CYTOSINE DEAMINASE FAMILY MEMBER"/>
    <property type="match status" value="1"/>
</dbReference>
<dbReference type="InterPro" id="IPR016193">
    <property type="entry name" value="Cytidine_deaminase-like"/>
</dbReference>
<keyword evidence="12" id="KW-1185">Reference proteome</keyword>
<feature type="compositionally biased region" description="Basic and acidic residues" evidence="9">
    <location>
        <begin position="308"/>
        <end position="318"/>
    </location>
</feature>
<dbReference type="NCBIfam" id="NF008113">
    <property type="entry name" value="PRK10860.1"/>
    <property type="match status" value="1"/>
</dbReference>
<feature type="compositionally biased region" description="Polar residues" evidence="9">
    <location>
        <begin position="677"/>
        <end position="688"/>
    </location>
</feature>
<evidence type="ECO:0000256" key="1">
    <source>
        <dbReference type="ARBA" id="ARBA00001947"/>
    </source>
</evidence>
<feature type="compositionally biased region" description="Polar residues" evidence="9">
    <location>
        <begin position="283"/>
        <end position="307"/>
    </location>
</feature>
<evidence type="ECO:0000256" key="7">
    <source>
        <dbReference type="ARBA" id="ARBA00022833"/>
    </source>
</evidence>
<keyword evidence="6" id="KW-0378">Hydrolase</keyword>
<protein>
    <recommendedName>
        <fullName evidence="3">tRNA(adenine(34)) deaminase</fullName>
        <ecNumber evidence="3">3.5.4.33</ecNumber>
    </recommendedName>
</protein>
<evidence type="ECO:0000256" key="9">
    <source>
        <dbReference type="SAM" id="MobiDB-lite"/>
    </source>
</evidence>
<feature type="domain" description="CMP/dCMP-type deaminase" evidence="10">
    <location>
        <begin position="872"/>
        <end position="994"/>
    </location>
</feature>
<sequence>MNKVEVNRGRVQPREKAHMRGEELKAFLRDDDRRRESSSSYHMSSHLGDFESDTEVQIKRGGFVGESSFKHEKDSMRTGGIVIREEMQQGSRIYRDQQLESSIHDDSKVGNSTEWDCRKKLEKKLTEESDHETKSNRVSVVRQSQSSHAHESNSVKALCSKKQLNYQEAESGSGASFHEQSNTHIKIDNRASEYLKSSATHEELMQANRNEVKSTSDTLRISEEEESVMAVAKSAQEAGCEYCEECGGIMKLSKTGTDFQQHAEISETRGDASLSLVAQSQSESRLINQENSSTSLHSSVTEASNVDNKSESRFKMQEKSSNSCKTLLKGERKQHHQVIHAADGEVNTETKSQQHSGTVASHGEYAESTLRLQNQSETRMKNMEEYSTSLVSRREVKGLQEESSGEVIKEFECNKESQTGLHASQVHSTNVETNRQLVSDERIYSEQTHLTSVEKIVEKHNQVNETNVRLVLRAEKQGHLLQTGFTGNSSGDSAVTQPSLTLISQTGVEQVNDGEVNSDLQLSIVFPSYKCAEGRSPYAEPPTSSVSNDHVSITGIGTSVACVQPQARPDSSSLEADSDERKPFKEPSTEDALDSAEHMESLQIVGEFVERMSHEVSASDTKMEKKLSQRNSRFQDEKYLLNRSSQSASKKISFQKQDVGGFEVQTSPVKSGDRSLFNGSASGETGFSKNEPDDASVDNLEKRETSMPQKPATSDQIPPGRNGTRTQKENLVVVGSNDNTGPAAVGASSSSSVLQSGLLLGVISIGANSNFDITQKMPQFNPSLNLFVNPSRQPRGSHTSEEIEEVCRIEGVVSSAGELKEHSIDVTQTGVSASDITDVDLKQRKLQRSDQVLQETFDKWENAYRLENEQRKIDEFFMREALVEAKKAADSWEVPVGAVLVQNGKIIARGYNLVEELRDPTAHAEIFCIREGSSVLQTWRLSETTLYVTLEPCPMCAGAILQARIDTLVWGAPNKLLGADGSWIRLFPEGAEREQRPEVAEKPAAPVHPFHPKIKIRRGLLQSECADIMQQFFRLRRRKKQKQKSEEPSQPSCLPIPHHTSKLLHKMLDILRIMFCM</sequence>
<evidence type="ECO:0000313" key="12">
    <source>
        <dbReference type="Proteomes" id="UP001153076"/>
    </source>
</evidence>
<dbReference type="GO" id="GO:0002100">
    <property type="term" value="P:tRNA wobble adenosine to inosine editing"/>
    <property type="evidence" value="ECO:0007669"/>
    <property type="project" value="InterPro"/>
</dbReference>
<gene>
    <name evidence="11" type="ORF">Cgig2_025127</name>
</gene>
<dbReference type="Proteomes" id="UP001153076">
    <property type="component" value="Unassembled WGS sequence"/>
</dbReference>
<organism evidence="11 12">
    <name type="scientific">Carnegiea gigantea</name>
    <dbReference type="NCBI Taxonomy" id="171969"/>
    <lineage>
        <taxon>Eukaryota</taxon>
        <taxon>Viridiplantae</taxon>
        <taxon>Streptophyta</taxon>
        <taxon>Embryophyta</taxon>
        <taxon>Tracheophyta</taxon>
        <taxon>Spermatophyta</taxon>
        <taxon>Magnoliopsida</taxon>
        <taxon>eudicotyledons</taxon>
        <taxon>Gunneridae</taxon>
        <taxon>Pentapetalae</taxon>
        <taxon>Caryophyllales</taxon>
        <taxon>Cactineae</taxon>
        <taxon>Cactaceae</taxon>
        <taxon>Cactoideae</taxon>
        <taxon>Echinocereeae</taxon>
        <taxon>Carnegiea</taxon>
    </lineage>
</organism>
<feature type="compositionally biased region" description="Polar residues" evidence="9">
    <location>
        <begin position="347"/>
        <end position="359"/>
    </location>
</feature>
<keyword evidence="4" id="KW-0819">tRNA processing</keyword>
<dbReference type="Pfam" id="PF00383">
    <property type="entry name" value="dCMP_cyt_deam_1"/>
    <property type="match status" value="1"/>
</dbReference>
<dbReference type="OrthoDB" id="408702at2759"/>
<dbReference type="PROSITE" id="PS51747">
    <property type="entry name" value="CYT_DCMP_DEAMINASES_2"/>
    <property type="match status" value="1"/>
</dbReference>
<accession>A0A9Q1KSS2</accession>
<feature type="region of interest" description="Disordered" evidence="9">
    <location>
        <begin position="565"/>
        <end position="597"/>
    </location>
</feature>
<dbReference type="GO" id="GO:0009507">
    <property type="term" value="C:chloroplast"/>
    <property type="evidence" value="ECO:0007669"/>
    <property type="project" value="TreeGrafter"/>
</dbReference>
<evidence type="ECO:0000256" key="8">
    <source>
        <dbReference type="ARBA" id="ARBA00048045"/>
    </source>
</evidence>
<feature type="compositionally biased region" description="Polar residues" evidence="9">
    <location>
        <begin position="706"/>
        <end position="716"/>
    </location>
</feature>
<dbReference type="Gene3D" id="3.40.140.10">
    <property type="entry name" value="Cytidine Deaminase, domain 2"/>
    <property type="match status" value="1"/>
</dbReference>
<dbReference type="InterPro" id="IPR002125">
    <property type="entry name" value="CMP_dCMP_dom"/>
</dbReference>
<name>A0A9Q1KSS2_9CARY</name>
<comment type="cofactor">
    <cofactor evidence="1">
        <name>Zn(2+)</name>
        <dbReference type="ChEBI" id="CHEBI:29105"/>
    </cofactor>
</comment>
<dbReference type="PANTHER" id="PTHR11079:SF179">
    <property type="entry name" value="TRNA(ADENINE(34)) DEAMINASE, CHLOROPLASTIC"/>
    <property type="match status" value="1"/>
</dbReference>
<evidence type="ECO:0000256" key="4">
    <source>
        <dbReference type="ARBA" id="ARBA00022694"/>
    </source>
</evidence>
<feature type="region of interest" description="Disordered" evidence="9">
    <location>
        <begin position="664"/>
        <end position="726"/>
    </location>
</feature>
<evidence type="ECO:0000313" key="11">
    <source>
        <dbReference type="EMBL" id="KAJ8448203.1"/>
    </source>
</evidence>